<name>A0A7H8QGA5_9BACL</name>
<keyword evidence="3" id="KW-1185">Reference proteome</keyword>
<evidence type="ECO:0000256" key="1">
    <source>
        <dbReference type="SAM" id="SignalP"/>
    </source>
</evidence>
<dbReference type="AlphaFoldDB" id="A0A7H8QGA5"/>
<feature type="chain" id="PRO_5028836455" evidence="1">
    <location>
        <begin position="25"/>
        <end position="202"/>
    </location>
</feature>
<dbReference type="RefSeq" id="WP_176295005.1">
    <property type="nucleotide sequence ID" value="NZ_CP051177.1"/>
</dbReference>
<evidence type="ECO:0000313" key="2">
    <source>
        <dbReference type="EMBL" id="QKX52273.1"/>
    </source>
</evidence>
<reference evidence="3" key="1">
    <citation type="submission" date="2020-06" db="EMBL/GenBank/DDBJ databases">
        <title>Isolation of Planomicrobium glaciei.</title>
        <authorList>
            <person name="Malisova L."/>
            <person name="Safrankova R."/>
            <person name="Jakubu V."/>
            <person name="Spanelova P."/>
        </authorList>
    </citation>
    <scope>NUCLEOTIDE SEQUENCE [LARGE SCALE GENOMIC DNA]</scope>
    <source>
        <strain evidence="3">NRL-ATB46093</strain>
    </source>
</reference>
<keyword evidence="1" id="KW-0732">Signal</keyword>
<protein>
    <submittedName>
        <fullName evidence="2">Uncharacterized protein</fullName>
    </submittedName>
</protein>
<proteinExistence type="predicted"/>
<gene>
    <name evidence="2" type="ORF">HF394_17770</name>
</gene>
<accession>A0A7H8QGA5</accession>
<sequence length="202" mass="22508">MKKIVTFLAFSFILLVFFSTNASAAENFDEVQEDAGFETAFKANAFETEFVGDSFENLIPTVSDNTVSPATIARTMKWVVVSKTKLPNSYGPTWKTCVEDISRTGSVSCSLTSSVSNTYSGAVKVPIKTIEATLGYNMTKSHAVTLMKSYTADKGKRVKIIYRPVYTTYKVKQNRVLGSRVLETAYVTSKKYSHIQYDVIEY</sequence>
<dbReference type="EMBL" id="CP051177">
    <property type="protein sequence ID" value="QKX52273.1"/>
    <property type="molecule type" value="Genomic_DNA"/>
</dbReference>
<evidence type="ECO:0000313" key="3">
    <source>
        <dbReference type="Proteomes" id="UP000509222"/>
    </source>
</evidence>
<organism evidence="2 3">
    <name type="scientific">Planococcus glaciei</name>
    <dbReference type="NCBI Taxonomy" id="459472"/>
    <lineage>
        <taxon>Bacteria</taxon>
        <taxon>Bacillati</taxon>
        <taxon>Bacillota</taxon>
        <taxon>Bacilli</taxon>
        <taxon>Bacillales</taxon>
        <taxon>Caryophanaceae</taxon>
        <taxon>Planococcus</taxon>
    </lineage>
</organism>
<feature type="signal peptide" evidence="1">
    <location>
        <begin position="1"/>
        <end position="24"/>
    </location>
</feature>
<dbReference type="Proteomes" id="UP000509222">
    <property type="component" value="Chromosome"/>
</dbReference>